<name>A0AA36IQM4_9DINO</name>
<evidence type="ECO:0000256" key="1">
    <source>
        <dbReference type="SAM" id="MobiDB-lite"/>
    </source>
</evidence>
<feature type="region of interest" description="Disordered" evidence="1">
    <location>
        <begin position="203"/>
        <end position="231"/>
    </location>
</feature>
<dbReference type="Proteomes" id="UP001178507">
    <property type="component" value="Unassembled WGS sequence"/>
</dbReference>
<gene>
    <name evidence="2" type="ORF">EVOR1521_LOCUS16960</name>
</gene>
<accession>A0AA36IQM4</accession>
<feature type="compositionally biased region" description="Basic and acidic residues" evidence="1">
    <location>
        <begin position="207"/>
        <end position="221"/>
    </location>
</feature>
<proteinExistence type="predicted"/>
<organism evidence="2 3">
    <name type="scientific">Effrenium voratum</name>
    <dbReference type="NCBI Taxonomy" id="2562239"/>
    <lineage>
        <taxon>Eukaryota</taxon>
        <taxon>Sar</taxon>
        <taxon>Alveolata</taxon>
        <taxon>Dinophyceae</taxon>
        <taxon>Suessiales</taxon>
        <taxon>Symbiodiniaceae</taxon>
        <taxon>Effrenium</taxon>
    </lineage>
</organism>
<comment type="caution">
    <text evidence="2">The sequence shown here is derived from an EMBL/GenBank/DDBJ whole genome shotgun (WGS) entry which is preliminary data.</text>
</comment>
<reference evidence="2" key="1">
    <citation type="submission" date="2023-08" db="EMBL/GenBank/DDBJ databases">
        <authorList>
            <person name="Chen Y."/>
            <person name="Shah S."/>
            <person name="Dougan E. K."/>
            <person name="Thang M."/>
            <person name="Chan C."/>
        </authorList>
    </citation>
    <scope>NUCLEOTIDE SEQUENCE</scope>
</reference>
<evidence type="ECO:0000313" key="2">
    <source>
        <dbReference type="EMBL" id="CAJ1391696.1"/>
    </source>
</evidence>
<dbReference type="EMBL" id="CAUJNA010002223">
    <property type="protein sequence ID" value="CAJ1391696.1"/>
    <property type="molecule type" value="Genomic_DNA"/>
</dbReference>
<dbReference type="Gene3D" id="4.10.410.40">
    <property type="match status" value="1"/>
</dbReference>
<protein>
    <submittedName>
        <fullName evidence="2">Uncharacterized protein</fullName>
    </submittedName>
</protein>
<sequence length="301" mass="33483">MGDGADPEVFSEIAGIRDFDVEENSELVETTNHGSATSNGLPFREYIAGPIDGTEITLPLIYDYNEATHDTSTGLRSKRGQRINFELVEPGSTQKESFTAIVLNFSRSYPVGDVMAMDVTLKPVSPDLIALEEIYGAGEVEDGGGMRPVDMPDDIFEHMARQGITVDAFRDAVMDAFMMQTQGKTYAEAVEEARKIRQDAIEQVTKSAKESDDGDPFKEPEEQNDPSSSDIEQVVRYAKTRAKVEADAYRRAAQLEHFNASLQRAERIKKFDTYMRKPETSGSLFERIRGAIRGAQEMNAE</sequence>
<evidence type="ECO:0000313" key="3">
    <source>
        <dbReference type="Proteomes" id="UP001178507"/>
    </source>
</evidence>
<dbReference type="AlphaFoldDB" id="A0AA36IQM4"/>
<keyword evidence="3" id="KW-1185">Reference proteome</keyword>